<reference evidence="1 2" key="1">
    <citation type="journal article" date="2016" name="Nat. Commun.">
        <title>Thousands of microbial genomes shed light on interconnected biogeochemical processes in an aquifer system.</title>
        <authorList>
            <person name="Anantharaman K."/>
            <person name="Brown C.T."/>
            <person name="Hug L.A."/>
            <person name="Sharon I."/>
            <person name="Castelle C.J."/>
            <person name="Probst A.J."/>
            <person name="Thomas B.C."/>
            <person name="Singh A."/>
            <person name="Wilkins M.J."/>
            <person name="Karaoz U."/>
            <person name="Brodie E.L."/>
            <person name="Williams K.H."/>
            <person name="Hubbard S.S."/>
            <person name="Banfield J.F."/>
        </authorList>
    </citation>
    <scope>NUCLEOTIDE SEQUENCE [LARGE SCALE GENOMIC DNA]</scope>
</reference>
<evidence type="ECO:0000313" key="1">
    <source>
        <dbReference type="EMBL" id="OGG64196.1"/>
    </source>
</evidence>
<sequence>MLTGPKRIGIAMFASTTLPSAAIFCCNSSDWRRQLPYLELSESRVLVACAAAKKGVNASADMIKAAVTRDIFSSYS</sequence>
<organism evidence="1 2">
    <name type="scientific">Candidatus Kaiserbacteria bacterium RIFCSPHIGHO2_02_FULL_54_11b</name>
    <dbReference type="NCBI Taxonomy" id="1798494"/>
    <lineage>
        <taxon>Bacteria</taxon>
        <taxon>Candidatus Kaiseribacteriota</taxon>
    </lineage>
</organism>
<name>A0A1F6DS30_9BACT</name>
<evidence type="ECO:0000313" key="2">
    <source>
        <dbReference type="Proteomes" id="UP000178328"/>
    </source>
</evidence>
<proteinExistence type="predicted"/>
<dbReference type="Proteomes" id="UP000178328">
    <property type="component" value="Unassembled WGS sequence"/>
</dbReference>
<protein>
    <submittedName>
        <fullName evidence="1">Uncharacterized protein</fullName>
    </submittedName>
</protein>
<dbReference type="AlphaFoldDB" id="A0A1F6DS30"/>
<gene>
    <name evidence="1" type="ORF">A3C18_00030</name>
</gene>
<accession>A0A1F6DS30</accession>
<dbReference type="EMBL" id="MFLH01000032">
    <property type="protein sequence ID" value="OGG64196.1"/>
    <property type="molecule type" value="Genomic_DNA"/>
</dbReference>
<comment type="caution">
    <text evidence="1">The sequence shown here is derived from an EMBL/GenBank/DDBJ whole genome shotgun (WGS) entry which is preliminary data.</text>
</comment>